<proteinExistence type="predicted"/>
<gene>
    <name evidence="1" type="ORF">SAMN02745118_00414</name>
</gene>
<dbReference type="OrthoDB" id="5430146at2"/>
<organism evidence="1 2">
    <name type="scientific">Selenihalanaerobacter shriftii</name>
    <dbReference type="NCBI Taxonomy" id="142842"/>
    <lineage>
        <taxon>Bacteria</taxon>
        <taxon>Bacillati</taxon>
        <taxon>Bacillota</taxon>
        <taxon>Clostridia</taxon>
        <taxon>Halanaerobiales</taxon>
        <taxon>Halobacteroidaceae</taxon>
        <taxon>Selenihalanaerobacter</taxon>
    </lineage>
</organism>
<dbReference type="InterPro" id="IPR036280">
    <property type="entry name" value="Multihaem_cyt_sf"/>
</dbReference>
<sequence length="255" mass="27352">MTEEKQNMSRRKFLANAGGFAAGAMAMTAGLGLSSKEAEAGSLPEYPWKQYFTEKLDVEKIRKKATAYYHEGNHCGESTFRAITEELGEPFSNVPSQVLWFGAGGGAGWATLCGAPNGGGAAISLVYGRRKTTMGLVSELFGWYSETPLPRKKSSDQTQSVAGSPLCHASVTNWCEESGKKAFSKERADRCGRLAGDVAAKAAELLNAQLAGSFAPTYEIPAEAKACMNCHTKGSMLENTRGKMDCTDCHEDAHK</sequence>
<dbReference type="PROSITE" id="PS51318">
    <property type="entry name" value="TAT"/>
    <property type="match status" value="1"/>
</dbReference>
<dbReference type="EMBL" id="FUWM01000004">
    <property type="protein sequence ID" value="SJZ33729.1"/>
    <property type="molecule type" value="Genomic_DNA"/>
</dbReference>
<accession>A0A1T4JUB2</accession>
<dbReference type="InterPro" id="IPR006311">
    <property type="entry name" value="TAT_signal"/>
</dbReference>
<keyword evidence="2" id="KW-1185">Reference proteome</keyword>
<dbReference type="RefSeq" id="WP_078808935.1">
    <property type="nucleotide sequence ID" value="NZ_FUWM01000004.1"/>
</dbReference>
<evidence type="ECO:0000313" key="2">
    <source>
        <dbReference type="Proteomes" id="UP000190625"/>
    </source>
</evidence>
<dbReference type="InterPro" id="IPR010181">
    <property type="entry name" value="CGCAxxGCC_motif"/>
</dbReference>
<dbReference type="Proteomes" id="UP000190625">
    <property type="component" value="Unassembled WGS sequence"/>
</dbReference>
<dbReference type="STRING" id="142842.SAMN02745118_00414"/>
<dbReference type="AlphaFoldDB" id="A0A1T4JUB2"/>
<name>A0A1T4JUB2_9FIRM</name>
<protein>
    <submittedName>
        <fullName evidence="1">Putative redox-active protein (C_GCAxxG_C_C)</fullName>
    </submittedName>
</protein>
<reference evidence="2" key="1">
    <citation type="submission" date="2017-02" db="EMBL/GenBank/DDBJ databases">
        <authorList>
            <person name="Varghese N."/>
            <person name="Submissions S."/>
        </authorList>
    </citation>
    <scope>NUCLEOTIDE SEQUENCE [LARGE SCALE GENOMIC DNA]</scope>
    <source>
        <strain evidence="2">ATCC BAA-73</strain>
    </source>
</reference>
<dbReference type="SUPFAM" id="SSF48695">
    <property type="entry name" value="Multiheme cytochromes"/>
    <property type="match status" value="1"/>
</dbReference>
<evidence type="ECO:0000313" key="1">
    <source>
        <dbReference type="EMBL" id="SJZ33729.1"/>
    </source>
</evidence>
<dbReference type="Pfam" id="PF09719">
    <property type="entry name" value="C_GCAxxG_C_C"/>
    <property type="match status" value="1"/>
</dbReference>